<dbReference type="AlphaFoldDB" id="A0A0M9GIL7"/>
<dbReference type="Pfam" id="PF13994">
    <property type="entry name" value="PgaD"/>
    <property type="match status" value="1"/>
</dbReference>
<evidence type="ECO:0000313" key="3">
    <source>
        <dbReference type="EMBL" id="KPA92187.1"/>
    </source>
</evidence>
<dbReference type="OrthoDB" id="7022871at2"/>
<feature type="transmembrane region" description="Helical" evidence="2">
    <location>
        <begin position="60"/>
        <end position="78"/>
    </location>
</feature>
<keyword evidence="4" id="KW-1185">Reference proteome</keyword>
<feature type="transmembrane region" description="Helical" evidence="2">
    <location>
        <begin position="12"/>
        <end position="32"/>
    </location>
</feature>
<reference evidence="3 4" key="1">
    <citation type="journal article" date="2015" name="PLoS ONE">
        <title>Rice-Infecting Pseudomonas Genomes Are Highly Accessorized and Harbor Multiple Putative Virulence Mechanisms to Cause Sheath Brown Rot.</title>
        <authorList>
            <person name="Quibod I.L."/>
            <person name="Grande G."/>
            <person name="Oreiro E.G."/>
            <person name="Borja F.N."/>
            <person name="Dossa G.S."/>
            <person name="Mauleon R."/>
            <person name="Cruz C.V."/>
            <person name="Oliva R."/>
        </authorList>
    </citation>
    <scope>NUCLEOTIDE SEQUENCE [LARGE SCALE GENOMIC DNA]</scope>
    <source>
        <strain evidence="3 4">IRRI 6609</strain>
    </source>
</reference>
<dbReference type="NCBIfam" id="TIGR03940">
    <property type="entry name" value="PGA_PgaD"/>
    <property type="match status" value="1"/>
</dbReference>
<dbReference type="InterPro" id="IPR023829">
    <property type="entry name" value="PGA_PgaD"/>
</dbReference>
<dbReference type="EMBL" id="JSYZ01000003">
    <property type="protein sequence ID" value="KPA92187.1"/>
    <property type="molecule type" value="Genomic_DNA"/>
</dbReference>
<name>A0A0M9GIL7_9PSED</name>
<keyword evidence="2" id="KW-1133">Transmembrane helix</keyword>
<comment type="caution">
    <text evidence="3">The sequence shown here is derived from an EMBL/GenBank/DDBJ whole genome shotgun (WGS) entry which is preliminary data.</text>
</comment>
<accession>A0A0M9GIL7</accession>
<feature type="region of interest" description="Disordered" evidence="1">
    <location>
        <begin position="143"/>
        <end position="171"/>
    </location>
</feature>
<proteinExistence type="predicted"/>
<dbReference type="Proteomes" id="UP000037931">
    <property type="component" value="Unassembled WGS sequence"/>
</dbReference>
<organism evidence="3 4">
    <name type="scientific">Pseudomonas asplenii</name>
    <dbReference type="NCBI Taxonomy" id="53407"/>
    <lineage>
        <taxon>Bacteria</taxon>
        <taxon>Pseudomonadati</taxon>
        <taxon>Pseudomonadota</taxon>
        <taxon>Gammaproteobacteria</taxon>
        <taxon>Pseudomonadales</taxon>
        <taxon>Pseudomonadaceae</taxon>
        <taxon>Pseudomonas</taxon>
    </lineage>
</organism>
<dbReference type="RefSeq" id="WP_054061970.1">
    <property type="nucleotide sequence ID" value="NZ_JSYZ01000003.1"/>
</dbReference>
<evidence type="ECO:0000256" key="1">
    <source>
        <dbReference type="SAM" id="MobiDB-lite"/>
    </source>
</evidence>
<gene>
    <name evidence="3" type="ORF">PF66_00858</name>
</gene>
<sequence>MKIIKTRQHPLMVLIDTLVTLLAWAGLLYLLVEGLWPMFDGHAGPRIDISFFKALDTLQIYLWVALLNALVLITWARYQQRKSRGFAQRRLAPPVVGDDGLSRSFRLSEDKFARMRESGSMIVHNDEDGGVREVITHLYRVEPGEQPSPLAPPAHPHVIRLPSEGDGKPQG</sequence>
<evidence type="ECO:0000256" key="2">
    <source>
        <dbReference type="SAM" id="Phobius"/>
    </source>
</evidence>
<keyword evidence="2" id="KW-0812">Transmembrane</keyword>
<dbReference type="PATRIC" id="fig|50340.43.peg.3747"/>
<keyword evidence="2" id="KW-0472">Membrane</keyword>
<dbReference type="GO" id="GO:0043709">
    <property type="term" value="P:cell adhesion involved in single-species biofilm formation"/>
    <property type="evidence" value="ECO:0007669"/>
    <property type="project" value="InterPro"/>
</dbReference>
<protein>
    <submittedName>
        <fullName evidence="3">Poly-beta-1,6-N-acetyl-D-glucosamine biosynthesis protein PgaD</fullName>
    </submittedName>
</protein>
<dbReference type="STRING" id="50340.PF66_00858"/>
<evidence type="ECO:0000313" key="4">
    <source>
        <dbReference type="Proteomes" id="UP000037931"/>
    </source>
</evidence>